<proteinExistence type="predicted"/>
<dbReference type="GeneID" id="97305079"/>
<protein>
    <submittedName>
        <fullName evidence="2">Uncharacterized protein</fullName>
    </submittedName>
</protein>
<name>A0A4Y8N3R7_9BURK</name>
<feature type="region of interest" description="Disordered" evidence="1">
    <location>
        <begin position="38"/>
        <end position="63"/>
    </location>
</feature>
<evidence type="ECO:0000313" key="2">
    <source>
        <dbReference type="EMBL" id="TFE44088.1"/>
    </source>
</evidence>
<dbReference type="RefSeq" id="WP_134455968.1">
    <property type="nucleotide sequence ID" value="NZ_JBHMFL010000013.1"/>
</dbReference>
<accession>A0A4Y8N3R7</accession>
<reference evidence="2 3" key="1">
    <citation type="submission" date="2019-03" db="EMBL/GenBank/DDBJ databases">
        <title>Complete Genome Sequence of Paraburkholderia dipogonis ICMP 19430T, a Nitrogen-fixing Symbiont of the South African Invasive Legume Dipogon lignosus in New Zealand.</title>
        <authorList>
            <person name="De Meyer S.E."/>
        </authorList>
    </citation>
    <scope>NUCLEOTIDE SEQUENCE [LARGE SCALE GENOMIC DNA]</scope>
    <source>
        <strain evidence="2 3">ICMP 19430</strain>
    </source>
</reference>
<evidence type="ECO:0000256" key="1">
    <source>
        <dbReference type="SAM" id="MobiDB-lite"/>
    </source>
</evidence>
<sequence>MIEYFSPAVLAAVLRVSSTPVFSIHLALASLLAPREASGSAPATADGTAVSRATPRQEGAGRV</sequence>
<dbReference type="AlphaFoldDB" id="A0A4Y8N3R7"/>
<gene>
    <name evidence="2" type="ORF">E2553_03025</name>
</gene>
<comment type="caution">
    <text evidence="2">The sequence shown here is derived from an EMBL/GenBank/DDBJ whole genome shotgun (WGS) entry which is preliminary data.</text>
</comment>
<dbReference type="EMBL" id="SNVI01000001">
    <property type="protein sequence ID" value="TFE44088.1"/>
    <property type="molecule type" value="Genomic_DNA"/>
</dbReference>
<dbReference type="Proteomes" id="UP000297385">
    <property type="component" value="Unassembled WGS sequence"/>
</dbReference>
<organism evidence="2 3">
    <name type="scientific">Paraburkholderia dipogonis</name>
    <dbReference type="NCBI Taxonomy" id="1211383"/>
    <lineage>
        <taxon>Bacteria</taxon>
        <taxon>Pseudomonadati</taxon>
        <taxon>Pseudomonadota</taxon>
        <taxon>Betaproteobacteria</taxon>
        <taxon>Burkholderiales</taxon>
        <taxon>Burkholderiaceae</taxon>
        <taxon>Paraburkholderia</taxon>
    </lineage>
</organism>
<evidence type="ECO:0000313" key="3">
    <source>
        <dbReference type="Proteomes" id="UP000297385"/>
    </source>
</evidence>